<sequence>MCETRSCPHEADALCTCRALLERDNDIIGLLTHIHENMTDVEWELDYTDLSRPEKRRLCLVGKCRICGGRLCQELDASDELAGDDFLAAIYRHLYQVHNAGGRYMPSWEFRARFIHMFLEPDQSFIRGWLDRPENQHIFRMYRRSVKPAAQEEGTE</sequence>
<organism evidence="1 2">
    <name type="scientific">Flavonifractor plautii</name>
    <name type="common">Fusobacterium plautii</name>
    <dbReference type="NCBI Taxonomy" id="292800"/>
    <lineage>
        <taxon>Bacteria</taxon>
        <taxon>Bacillati</taxon>
        <taxon>Bacillota</taxon>
        <taxon>Clostridia</taxon>
        <taxon>Eubacteriales</taxon>
        <taxon>Oscillospiraceae</taxon>
        <taxon>Flavonifractor</taxon>
    </lineage>
</organism>
<reference evidence="1" key="1">
    <citation type="submission" date="2023-01" db="EMBL/GenBank/DDBJ databases">
        <title>Human gut microbiome strain richness.</title>
        <authorList>
            <person name="Chen-Liaw A."/>
        </authorList>
    </citation>
    <scope>NUCLEOTIDE SEQUENCE</scope>
    <source>
        <strain evidence="1">1001287st1_F4_1001285I_161205</strain>
    </source>
</reference>
<accession>A0AAW6CCN3</accession>
<protein>
    <submittedName>
        <fullName evidence="1">Uncharacterized protein</fullName>
    </submittedName>
</protein>
<gene>
    <name evidence="1" type="ORF">PNE06_03590</name>
</gene>
<evidence type="ECO:0000313" key="1">
    <source>
        <dbReference type="EMBL" id="MDB7932153.1"/>
    </source>
</evidence>
<evidence type="ECO:0000313" key="2">
    <source>
        <dbReference type="Proteomes" id="UP001211173"/>
    </source>
</evidence>
<comment type="caution">
    <text evidence="1">The sequence shown here is derived from an EMBL/GenBank/DDBJ whole genome shotgun (WGS) entry which is preliminary data.</text>
</comment>
<dbReference type="RefSeq" id="WP_195324930.1">
    <property type="nucleotide sequence ID" value="NZ_JADMVZ010000006.1"/>
</dbReference>
<proteinExistence type="predicted"/>
<dbReference type="Proteomes" id="UP001211173">
    <property type="component" value="Unassembled WGS sequence"/>
</dbReference>
<dbReference type="EMBL" id="JAQLWV010000004">
    <property type="protein sequence ID" value="MDB7932153.1"/>
    <property type="molecule type" value="Genomic_DNA"/>
</dbReference>
<name>A0AAW6CCN3_FLAPL</name>
<dbReference type="AlphaFoldDB" id="A0AAW6CCN3"/>